<dbReference type="PANTHER" id="PTHR30457:SF12">
    <property type="entry name" value="5'_3'-NUCLEOTIDASE SURE"/>
    <property type="match status" value="1"/>
</dbReference>
<dbReference type="RefSeq" id="WP_254470781.1">
    <property type="nucleotide sequence ID" value="NZ_CP113432.1"/>
</dbReference>
<dbReference type="EMBL" id="CP113432">
    <property type="protein sequence ID" value="WAI48254.1"/>
    <property type="molecule type" value="Genomic_DNA"/>
</dbReference>
<sequence length="252" mass="26876">MRILIANDDGVTAPGIAALHDALSDHADCVVIAPEADRSGASSSLTLDRPLHPHRLGNGFISLNGTPTDCVHLGLNGLLDELPDMVVSGINLGANLGDDVLYSGTVAAALEGRFLSRPAFAFSLISRLPDNLPTAMHFARLLVESHEKLDLPPRTVLNVNIPNLPLDRIRGIQMTRLGHRARAAAPVKVVNPRGKEGYWIAAAGNAEDGGEGTDFHAVMQGYVSITPLQMDRTFREAFNVLGDWIGGLDLGQ</sequence>
<comment type="function">
    <text evidence="7">Nucleotidase that shows phosphatase activity on nucleoside 5'-monophosphates.</text>
</comment>
<dbReference type="NCBIfam" id="NF001490">
    <property type="entry name" value="PRK00346.1-4"/>
    <property type="match status" value="1"/>
</dbReference>
<evidence type="ECO:0000256" key="7">
    <source>
        <dbReference type="HAMAP-Rule" id="MF_00060"/>
    </source>
</evidence>
<protein>
    <recommendedName>
        <fullName evidence="7">5'-nucleotidase SurE</fullName>
        <ecNumber evidence="7">3.1.3.5</ecNumber>
    </recommendedName>
    <alternativeName>
        <fullName evidence="7">Nucleoside 5'-monophosphate phosphohydrolase</fullName>
    </alternativeName>
</protein>
<feature type="binding site" evidence="7">
    <location>
        <position position="39"/>
    </location>
    <ligand>
        <name>a divalent metal cation</name>
        <dbReference type="ChEBI" id="CHEBI:60240"/>
    </ligand>
</feature>
<comment type="catalytic activity">
    <reaction evidence="1 7">
        <text>a ribonucleoside 5'-phosphate + H2O = a ribonucleoside + phosphate</text>
        <dbReference type="Rhea" id="RHEA:12484"/>
        <dbReference type="ChEBI" id="CHEBI:15377"/>
        <dbReference type="ChEBI" id="CHEBI:18254"/>
        <dbReference type="ChEBI" id="CHEBI:43474"/>
        <dbReference type="ChEBI" id="CHEBI:58043"/>
        <dbReference type="EC" id="3.1.3.5"/>
    </reaction>
</comment>
<dbReference type="SUPFAM" id="SSF64167">
    <property type="entry name" value="SurE-like"/>
    <property type="match status" value="1"/>
</dbReference>
<feature type="binding site" evidence="7">
    <location>
        <position position="8"/>
    </location>
    <ligand>
        <name>a divalent metal cation</name>
        <dbReference type="ChEBI" id="CHEBI:60240"/>
    </ligand>
</feature>
<evidence type="ECO:0000256" key="3">
    <source>
        <dbReference type="ARBA" id="ARBA00022490"/>
    </source>
</evidence>
<keyword evidence="5 7" id="KW-0547">Nucleotide-binding</keyword>
<comment type="similarity">
    <text evidence="2 7">Belongs to the SurE nucleotidase family.</text>
</comment>
<dbReference type="Pfam" id="PF01975">
    <property type="entry name" value="SurE"/>
    <property type="match status" value="1"/>
</dbReference>
<dbReference type="NCBIfam" id="TIGR00087">
    <property type="entry name" value="surE"/>
    <property type="match status" value="1"/>
</dbReference>
<evidence type="ECO:0000313" key="9">
    <source>
        <dbReference type="EMBL" id="WAI48254.1"/>
    </source>
</evidence>
<dbReference type="Proteomes" id="UP001163624">
    <property type="component" value="Chromosome"/>
</dbReference>
<evidence type="ECO:0000256" key="2">
    <source>
        <dbReference type="ARBA" id="ARBA00011062"/>
    </source>
</evidence>
<keyword evidence="4 7" id="KW-0479">Metal-binding</keyword>
<feature type="domain" description="Survival protein SurE-like phosphatase/nucleotidase" evidence="8">
    <location>
        <begin position="3"/>
        <end position="181"/>
    </location>
</feature>
<evidence type="ECO:0000256" key="6">
    <source>
        <dbReference type="ARBA" id="ARBA00022801"/>
    </source>
</evidence>
<organism evidence="9 10">
    <name type="scientific">Pseudomonas triclosanedens</name>
    <dbReference type="NCBI Taxonomy" id="2961893"/>
    <lineage>
        <taxon>Bacteria</taxon>
        <taxon>Pseudomonadati</taxon>
        <taxon>Pseudomonadota</taxon>
        <taxon>Gammaproteobacteria</taxon>
        <taxon>Pseudomonadales</taxon>
        <taxon>Pseudomonadaceae</taxon>
        <taxon>Pseudomonas</taxon>
    </lineage>
</organism>
<dbReference type="InterPro" id="IPR030048">
    <property type="entry name" value="SurE"/>
</dbReference>
<dbReference type="EC" id="3.1.3.5" evidence="7"/>
<proteinExistence type="inferred from homology"/>
<gene>
    <name evidence="7 9" type="primary">surE</name>
    <name evidence="9" type="ORF">OU419_21195</name>
</gene>
<evidence type="ECO:0000256" key="1">
    <source>
        <dbReference type="ARBA" id="ARBA00000815"/>
    </source>
</evidence>
<dbReference type="NCBIfam" id="NF001489">
    <property type="entry name" value="PRK00346.1-3"/>
    <property type="match status" value="1"/>
</dbReference>
<feature type="binding site" evidence="7">
    <location>
        <position position="9"/>
    </location>
    <ligand>
        <name>a divalent metal cation</name>
        <dbReference type="ChEBI" id="CHEBI:60240"/>
    </ligand>
</feature>
<dbReference type="HAMAP" id="MF_00060">
    <property type="entry name" value="SurE"/>
    <property type="match status" value="1"/>
</dbReference>
<accession>A0ABY6ZTY6</accession>
<dbReference type="InterPro" id="IPR002828">
    <property type="entry name" value="SurE-like_Pase/nucleotidase"/>
</dbReference>
<evidence type="ECO:0000259" key="8">
    <source>
        <dbReference type="Pfam" id="PF01975"/>
    </source>
</evidence>
<dbReference type="InterPro" id="IPR036523">
    <property type="entry name" value="SurE-like_sf"/>
</dbReference>
<keyword evidence="10" id="KW-1185">Reference proteome</keyword>
<comment type="cofactor">
    <cofactor evidence="7">
        <name>a divalent metal cation</name>
        <dbReference type="ChEBI" id="CHEBI:60240"/>
    </cofactor>
    <text evidence="7">Binds 1 divalent metal cation per subunit.</text>
</comment>
<evidence type="ECO:0000256" key="4">
    <source>
        <dbReference type="ARBA" id="ARBA00022723"/>
    </source>
</evidence>
<feature type="binding site" evidence="7">
    <location>
        <position position="91"/>
    </location>
    <ligand>
        <name>a divalent metal cation</name>
        <dbReference type="ChEBI" id="CHEBI:60240"/>
    </ligand>
</feature>
<comment type="subcellular location">
    <subcellularLocation>
        <location evidence="7">Cytoplasm</location>
    </subcellularLocation>
</comment>
<dbReference type="GO" id="GO:0008254">
    <property type="term" value="F:3'-nucleotidase activity"/>
    <property type="evidence" value="ECO:0007669"/>
    <property type="project" value="UniProtKB-EC"/>
</dbReference>
<reference evidence="9" key="1">
    <citation type="submission" date="2022-11" db="EMBL/GenBank/DDBJ databases">
        <title>Pseudomonas triclosanedens sp. nov., a triclosan degrader isolated from activated sludge.</title>
        <authorList>
            <person name="Yin Y."/>
            <person name="Lu Z."/>
        </authorList>
    </citation>
    <scope>NUCLEOTIDE SEQUENCE</scope>
    <source>
        <strain evidence="9">ZM23</strain>
    </source>
</reference>
<dbReference type="Gene3D" id="3.40.1210.10">
    <property type="entry name" value="Survival protein SurE-like phosphatase/nucleotidase"/>
    <property type="match status" value="1"/>
</dbReference>
<keyword evidence="6 7" id="KW-0378">Hydrolase</keyword>
<dbReference type="PANTHER" id="PTHR30457">
    <property type="entry name" value="5'-NUCLEOTIDASE SURE"/>
    <property type="match status" value="1"/>
</dbReference>
<keyword evidence="3 7" id="KW-0963">Cytoplasm</keyword>
<evidence type="ECO:0000256" key="5">
    <source>
        <dbReference type="ARBA" id="ARBA00022741"/>
    </source>
</evidence>
<name>A0ABY6ZTY6_9PSED</name>
<evidence type="ECO:0000313" key="10">
    <source>
        <dbReference type="Proteomes" id="UP001163624"/>
    </source>
</evidence>